<dbReference type="InterPro" id="IPR050679">
    <property type="entry name" value="Bact_HTH_transcr_reg"/>
</dbReference>
<reference evidence="5" key="1">
    <citation type="submission" date="2024-05" db="EMBL/GenBank/DDBJ databases">
        <authorList>
            <person name="Cai S.Y."/>
            <person name="Jin L.M."/>
            <person name="Li H.R."/>
        </authorList>
    </citation>
    <scope>NUCLEOTIDE SEQUENCE</scope>
    <source>
        <strain evidence="5">A5-74</strain>
    </source>
</reference>
<evidence type="ECO:0000256" key="3">
    <source>
        <dbReference type="ARBA" id="ARBA00023163"/>
    </source>
</evidence>
<dbReference type="GO" id="GO:0045892">
    <property type="term" value="P:negative regulation of DNA-templated transcription"/>
    <property type="evidence" value="ECO:0007669"/>
    <property type="project" value="TreeGrafter"/>
</dbReference>
<evidence type="ECO:0000256" key="2">
    <source>
        <dbReference type="ARBA" id="ARBA00023125"/>
    </source>
</evidence>
<dbReference type="Gene3D" id="3.40.1410.10">
    <property type="entry name" value="Chorismate lyase-like"/>
    <property type="match status" value="1"/>
</dbReference>
<dbReference type="Pfam" id="PF07702">
    <property type="entry name" value="UTRA"/>
    <property type="match status" value="1"/>
</dbReference>
<dbReference type="InterPro" id="IPR000524">
    <property type="entry name" value="Tscrpt_reg_HTH_GntR"/>
</dbReference>
<dbReference type="GO" id="GO:0003677">
    <property type="term" value="F:DNA binding"/>
    <property type="evidence" value="ECO:0007669"/>
    <property type="project" value="UniProtKB-KW"/>
</dbReference>
<dbReference type="GO" id="GO:0003700">
    <property type="term" value="F:DNA-binding transcription factor activity"/>
    <property type="evidence" value="ECO:0007669"/>
    <property type="project" value="InterPro"/>
</dbReference>
<evidence type="ECO:0000256" key="1">
    <source>
        <dbReference type="ARBA" id="ARBA00023015"/>
    </source>
</evidence>
<evidence type="ECO:0000313" key="5">
    <source>
        <dbReference type="EMBL" id="XCG65553.1"/>
    </source>
</evidence>
<feature type="domain" description="HTH gntR-type" evidence="4">
    <location>
        <begin position="18"/>
        <end position="86"/>
    </location>
</feature>
<dbReference type="InterPro" id="IPR028978">
    <property type="entry name" value="Chorismate_lyase_/UTRA_dom_sf"/>
</dbReference>
<gene>
    <name evidence="5" type="ORF">ABLG96_09895</name>
</gene>
<dbReference type="Pfam" id="PF00392">
    <property type="entry name" value="GntR"/>
    <property type="match status" value="1"/>
</dbReference>
<keyword evidence="3" id="KW-0804">Transcription</keyword>
<dbReference type="PANTHER" id="PTHR44846:SF17">
    <property type="entry name" value="GNTR-FAMILY TRANSCRIPTIONAL REGULATOR"/>
    <property type="match status" value="1"/>
</dbReference>
<dbReference type="PRINTS" id="PR00035">
    <property type="entry name" value="HTHGNTR"/>
</dbReference>
<keyword evidence="2" id="KW-0238">DNA-binding</keyword>
<dbReference type="EMBL" id="CP159218">
    <property type="protein sequence ID" value="XCG65553.1"/>
    <property type="molecule type" value="Genomic_DNA"/>
</dbReference>
<dbReference type="InterPro" id="IPR011663">
    <property type="entry name" value="UTRA"/>
</dbReference>
<name>A0AAU8DUB7_9ACTN</name>
<dbReference type="SMART" id="SM00345">
    <property type="entry name" value="HTH_GNTR"/>
    <property type="match status" value="1"/>
</dbReference>
<dbReference type="SUPFAM" id="SSF46785">
    <property type="entry name" value="Winged helix' DNA-binding domain"/>
    <property type="match status" value="1"/>
</dbReference>
<evidence type="ECO:0000259" key="4">
    <source>
        <dbReference type="PROSITE" id="PS50949"/>
    </source>
</evidence>
<dbReference type="SUPFAM" id="SSF64288">
    <property type="entry name" value="Chorismate lyase-like"/>
    <property type="match status" value="1"/>
</dbReference>
<dbReference type="InterPro" id="IPR036388">
    <property type="entry name" value="WH-like_DNA-bd_sf"/>
</dbReference>
<accession>A0AAU8DUB7</accession>
<dbReference type="PROSITE" id="PS50949">
    <property type="entry name" value="HTH_GNTR"/>
    <property type="match status" value="1"/>
</dbReference>
<protein>
    <submittedName>
        <fullName evidence="5">GntR family transcriptional regulator</fullName>
    </submittedName>
</protein>
<dbReference type="PANTHER" id="PTHR44846">
    <property type="entry name" value="MANNOSYL-D-GLYCERATE TRANSPORT/METABOLISM SYSTEM REPRESSOR MNGR-RELATED"/>
    <property type="match status" value="1"/>
</dbReference>
<organism evidence="5">
    <name type="scientific">Nakamurella sp. A5-74</name>
    <dbReference type="NCBI Taxonomy" id="3158264"/>
    <lineage>
        <taxon>Bacteria</taxon>
        <taxon>Bacillati</taxon>
        <taxon>Actinomycetota</taxon>
        <taxon>Actinomycetes</taxon>
        <taxon>Nakamurellales</taxon>
        <taxon>Nakamurellaceae</taxon>
        <taxon>Nakamurella</taxon>
    </lineage>
</organism>
<keyword evidence="1" id="KW-0805">Transcription regulation</keyword>
<dbReference type="SMART" id="SM00866">
    <property type="entry name" value="UTRA"/>
    <property type="match status" value="1"/>
</dbReference>
<dbReference type="RefSeq" id="WP_353651158.1">
    <property type="nucleotide sequence ID" value="NZ_CP159218.1"/>
</dbReference>
<dbReference type="AlphaFoldDB" id="A0AAU8DUB7"/>
<dbReference type="Gene3D" id="1.10.10.10">
    <property type="entry name" value="Winged helix-like DNA-binding domain superfamily/Winged helix DNA-binding domain"/>
    <property type="match status" value="1"/>
</dbReference>
<dbReference type="CDD" id="cd07377">
    <property type="entry name" value="WHTH_GntR"/>
    <property type="match status" value="1"/>
</dbReference>
<dbReference type="InterPro" id="IPR036390">
    <property type="entry name" value="WH_DNA-bd_sf"/>
</dbReference>
<proteinExistence type="predicted"/>
<sequence length="251" mass="27683">MSARTISDEVMIDRSSAVPLYQQLATQLTDAISDGRLQPGDAIENEIDLAERLTLSRPTVRQAIAELVQQGLLIRRRGIGTTVANRVIHRRAELTSLHEDLVRENRAPTTSVLTHRTVTDQDAAAALGLPPDTPLLHLVRLRFAEASPLAVLQNWLPAALVADPTPSSRDLESVGLYTLLRERGIRPTVARQSIGARVPTVRERRLLELRGNAPVLTMTRSAYAADGTPVEFGSHSYRADQYTIDVLVHER</sequence>